<dbReference type="PRINTS" id="PR01820">
    <property type="entry name" value="DESMOCOLLIN"/>
</dbReference>
<dbReference type="GO" id="GO:0005912">
    <property type="term" value="C:adherens junction"/>
    <property type="evidence" value="ECO:0007669"/>
    <property type="project" value="TreeGrafter"/>
</dbReference>
<dbReference type="Pfam" id="PF00028">
    <property type="entry name" value="Cadherin"/>
    <property type="match status" value="3"/>
</dbReference>
<dbReference type="InterPro" id="IPR002126">
    <property type="entry name" value="Cadherin-like_dom"/>
</dbReference>
<evidence type="ECO:0000256" key="10">
    <source>
        <dbReference type="ARBA" id="ARBA00022889"/>
    </source>
</evidence>
<evidence type="ECO:0000256" key="9">
    <source>
        <dbReference type="ARBA" id="ARBA00022837"/>
    </source>
</evidence>
<dbReference type="SUPFAM" id="SSF49313">
    <property type="entry name" value="Cadherin-like"/>
    <property type="match status" value="5"/>
</dbReference>
<dbReference type="PANTHER" id="PTHR24027">
    <property type="entry name" value="CADHERIN-23"/>
    <property type="match status" value="1"/>
</dbReference>
<gene>
    <name evidence="18" type="ORF">XNOV1_A014441</name>
</gene>
<keyword evidence="6" id="KW-0479">Metal-binding</keyword>
<dbReference type="EMBL" id="OY660865">
    <property type="protein sequence ID" value="CAJ1051380.1"/>
    <property type="molecule type" value="Genomic_DNA"/>
</dbReference>
<dbReference type="FunFam" id="2.60.40.60:FF:000019">
    <property type="entry name" value="Cadherin 2"/>
    <property type="match status" value="1"/>
</dbReference>
<dbReference type="GO" id="GO:0016342">
    <property type="term" value="C:catenin complex"/>
    <property type="evidence" value="ECO:0007669"/>
    <property type="project" value="TreeGrafter"/>
</dbReference>
<keyword evidence="11 15" id="KW-1133">Transmembrane helix</keyword>
<sequence>MLGFFLLVYFFMSASCSEVLSRHKRAWIVDSFTIEEEHPGPFPYVLGTVRIDREYRVHFDLRGEGVDEEPKGVISIHKKSGTLYVHKPVDYEETTVLRLKFEAKKTDDFSTDTNLGIHISILDINDNPPHFQNDLYEIGINEEVDQGSHLLTVLANDIDKRGSPNSTFHYEIKSVSPKNPDTEFFIDELGKISFKGCLDHEARDVVKMFRVLVEAKDHGDVISLSSSTTVLVHVLDGNNHQPTITGLTGSGKVKEDETGTSPLRLLVSDKDSPNSPAWRARFTIQGEAQDSFEIETDPYTNEGVLTVVKPLDFEDGAQRELLISVENESPYFSCKVKEKRTSGLWKVDTTKADDLVAAQPHSVKVIIEIEDINDPPVFTESVKEAMLEENVPKGTWVERVTAADPDSSHAREFVLAHDPAGWVTVDPHTGDITIIQSPDRESHHVVDGVYMIILHAVDDGNPPLTGTTSLNIHVIDLNDNVPQLKVNTLDLCVSDGPTITNITAFDPDDNPFGGPFTFELDGDVDGKWTFNPSYGYTAGLVKGPGVYAGQHTVNLKVSDIQGKFDVYSLSVTVCDCSVTTNCSSRRDTATNTTFSAVGIIFASLLLLLFLLLMAVEVSCKKKFTTLQTCDSSGETLLASNIEKPGTDCKVPDNFLQSSTDLTCQDTAYRLSLHNVTQYTQVPSQATWNPLISNGLQRHQQIKHAARMNSFYKRNSSYPSDAALLALLHRRLSTIQKTGEELLDYEPHLYADEGECDQIADLEDIITPDRDSVQKAVKELGPKFNQLALICRKSQGKK</sequence>
<dbReference type="PROSITE" id="PS50268">
    <property type="entry name" value="CADHERIN_2"/>
    <property type="match status" value="4"/>
</dbReference>
<keyword evidence="19" id="KW-1185">Reference proteome</keyword>
<dbReference type="CDD" id="cd11304">
    <property type="entry name" value="Cadherin_repeat"/>
    <property type="match status" value="4"/>
</dbReference>
<evidence type="ECO:0000256" key="12">
    <source>
        <dbReference type="ARBA" id="ARBA00023136"/>
    </source>
</evidence>
<evidence type="ECO:0000256" key="7">
    <source>
        <dbReference type="ARBA" id="ARBA00022729"/>
    </source>
</evidence>
<evidence type="ECO:0000259" key="17">
    <source>
        <dbReference type="PROSITE" id="PS50268"/>
    </source>
</evidence>
<dbReference type="GO" id="GO:0060027">
    <property type="term" value="P:convergent extension involved in gastrulation"/>
    <property type="evidence" value="ECO:0007669"/>
    <property type="project" value="UniProtKB-ARBA"/>
</dbReference>
<keyword evidence="12 15" id="KW-0472">Membrane</keyword>
<dbReference type="PANTHER" id="PTHR24027:SF433">
    <property type="entry name" value="CADHERIN 27-RELATED"/>
    <property type="match status" value="1"/>
</dbReference>
<dbReference type="GO" id="GO:0016339">
    <property type="term" value="P:calcium-dependent cell-cell adhesion via plasma membrane cell adhesion molecules"/>
    <property type="evidence" value="ECO:0007669"/>
    <property type="project" value="TreeGrafter"/>
</dbReference>
<dbReference type="GO" id="GO:0034332">
    <property type="term" value="P:adherens junction organization"/>
    <property type="evidence" value="ECO:0007669"/>
    <property type="project" value="TreeGrafter"/>
</dbReference>
<dbReference type="InterPro" id="IPR039808">
    <property type="entry name" value="Cadherin"/>
</dbReference>
<evidence type="ECO:0000256" key="5">
    <source>
        <dbReference type="ARBA" id="ARBA00022692"/>
    </source>
</evidence>
<organism evidence="18 19">
    <name type="scientific">Xyrichtys novacula</name>
    <name type="common">Pearly razorfish</name>
    <name type="synonym">Hemipteronotus novacula</name>
    <dbReference type="NCBI Taxonomy" id="13765"/>
    <lineage>
        <taxon>Eukaryota</taxon>
        <taxon>Metazoa</taxon>
        <taxon>Chordata</taxon>
        <taxon>Craniata</taxon>
        <taxon>Vertebrata</taxon>
        <taxon>Euteleostomi</taxon>
        <taxon>Actinopterygii</taxon>
        <taxon>Neopterygii</taxon>
        <taxon>Teleostei</taxon>
        <taxon>Neoteleostei</taxon>
        <taxon>Acanthomorphata</taxon>
        <taxon>Eupercaria</taxon>
        <taxon>Labriformes</taxon>
        <taxon>Labridae</taxon>
        <taxon>Xyrichtys</taxon>
    </lineage>
</organism>
<feature type="domain" description="Cadherin" evidence="17">
    <location>
        <begin position="253"/>
        <end position="378"/>
    </location>
</feature>
<evidence type="ECO:0000313" key="19">
    <source>
        <dbReference type="Proteomes" id="UP001178508"/>
    </source>
</evidence>
<dbReference type="FunFam" id="2.60.40.60:FF:000011">
    <property type="entry name" value="Cadherin 1"/>
    <property type="match status" value="1"/>
</dbReference>
<evidence type="ECO:0000256" key="3">
    <source>
        <dbReference type="ARBA" id="ARBA00022475"/>
    </source>
</evidence>
<dbReference type="SMART" id="SM00112">
    <property type="entry name" value="CA"/>
    <property type="match status" value="4"/>
</dbReference>
<evidence type="ECO:0000256" key="11">
    <source>
        <dbReference type="ARBA" id="ARBA00022989"/>
    </source>
</evidence>
<dbReference type="GO" id="GO:0005737">
    <property type="term" value="C:cytoplasm"/>
    <property type="evidence" value="ECO:0007669"/>
    <property type="project" value="UniProtKB-SubCell"/>
</dbReference>
<feature type="signal peptide" evidence="16">
    <location>
        <begin position="1"/>
        <end position="16"/>
    </location>
</feature>
<evidence type="ECO:0000256" key="16">
    <source>
        <dbReference type="SAM" id="SignalP"/>
    </source>
</evidence>
<feature type="domain" description="Cadherin" evidence="17">
    <location>
        <begin position="56"/>
        <end position="131"/>
    </location>
</feature>
<keyword evidence="5 15" id="KW-0812">Transmembrane</keyword>
<evidence type="ECO:0000256" key="6">
    <source>
        <dbReference type="ARBA" id="ARBA00022723"/>
    </source>
</evidence>
<keyword evidence="9 14" id="KW-0106">Calcium</keyword>
<dbReference type="Gene3D" id="2.60.40.60">
    <property type="entry name" value="Cadherins"/>
    <property type="match status" value="5"/>
</dbReference>
<dbReference type="GO" id="GO:0045296">
    <property type="term" value="F:cadherin binding"/>
    <property type="evidence" value="ECO:0007669"/>
    <property type="project" value="TreeGrafter"/>
</dbReference>
<dbReference type="GO" id="GO:0007043">
    <property type="term" value="P:cell-cell junction assembly"/>
    <property type="evidence" value="ECO:0007669"/>
    <property type="project" value="TreeGrafter"/>
</dbReference>
<dbReference type="PROSITE" id="PS00232">
    <property type="entry name" value="CADHERIN_1"/>
    <property type="match status" value="2"/>
</dbReference>
<name>A0AAV1ERR4_XYRNO</name>
<dbReference type="GO" id="GO:0000902">
    <property type="term" value="P:cell morphogenesis"/>
    <property type="evidence" value="ECO:0007669"/>
    <property type="project" value="TreeGrafter"/>
</dbReference>
<dbReference type="FunFam" id="2.60.40.60:FF:000158">
    <property type="entry name" value="Dachsous cadherin-related 1"/>
    <property type="match status" value="1"/>
</dbReference>
<keyword evidence="7 16" id="KW-0732">Signal</keyword>
<dbReference type="GO" id="GO:0044331">
    <property type="term" value="P:cell-cell adhesion mediated by cadherin"/>
    <property type="evidence" value="ECO:0007669"/>
    <property type="project" value="TreeGrafter"/>
</dbReference>
<keyword evidence="13" id="KW-0325">Glycoprotein</keyword>
<feature type="transmembrane region" description="Helical" evidence="15">
    <location>
        <begin position="594"/>
        <end position="615"/>
    </location>
</feature>
<dbReference type="InterPro" id="IPR020894">
    <property type="entry name" value="Cadherin_CS"/>
</dbReference>
<feature type="domain" description="Cadherin" evidence="17">
    <location>
        <begin position="379"/>
        <end position="484"/>
    </location>
</feature>
<dbReference type="GO" id="GO:0007156">
    <property type="term" value="P:homophilic cell adhesion via plasma membrane adhesion molecules"/>
    <property type="evidence" value="ECO:0007669"/>
    <property type="project" value="InterPro"/>
</dbReference>
<evidence type="ECO:0000256" key="13">
    <source>
        <dbReference type="ARBA" id="ARBA00023180"/>
    </source>
</evidence>
<dbReference type="GO" id="GO:0008013">
    <property type="term" value="F:beta-catenin binding"/>
    <property type="evidence" value="ECO:0007669"/>
    <property type="project" value="TreeGrafter"/>
</dbReference>
<dbReference type="Proteomes" id="UP001178508">
    <property type="component" value="Chromosome 2"/>
</dbReference>
<keyword evidence="8" id="KW-0677">Repeat</keyword>
<dbReference type="InterPro" id="IPR015919">
    <property type="entry name" value="Cadherin-like_sf"/>
</dbReference>
<dbReference type="PRINTS" id="PR00205">
    <property type="entry name" value="CADHERIN"/>
</dbReference>
<keyword evidence="3" id="KW-1003">Cell membrane</keyword>
<evidence type="ECO:0000256" key="4">
    <source>
        <dbReference type="ARBA" id="ARBA00022490"/>
    </source>
</evidence>
<feature type="chain" id="PRO_5043841464" evidence="16">
    <location>
        <begin position="17"/>
        <end position="797"/>
    </location>
</feature>
<evidence type="ECO:0000256" key="1">
    <source>
        <dbReference type="ARBA" id="ARBA00004251"/>
    </source>
</evidence>
<reference evidence="18" key="1">
    <citation type="submission" date="2023-08" db="EMBL/GenBank/DDBJ databases">
        <authorList>
            <person name="Alioto T."/>
            <person name="Alioto T."/>
            <person name="Gomez Garrido J."/>
        </authorList>
    </citation>
    <scope>NUCLEOTIDE SEQUENCE</scope>
</reference>
<keyword evidence="4" id="KW-0963">Cytoplasm</keyword>
<evidence type="ECO:0000256" key="8">
    <source>
        <dbReference type="ARBA" id="ARBA00022737"/>
    </source>
</evidence>
<evidence type="ECO:0000256" key="15">
    <source>
        <dbReference type="SAM" id="Phobius"/>
    </source>
</evidence>
<protein>
    <submittedName>
        <fullName evidence="18">Cadherin-like protein 26</fullName>
    </submittedName>
</protein>
<comment type="subcellular location">
    <subcellularLocation>
        <location evidence="1">Cell membrane</location>
        <topology evidence="1">Single-pass type I membrane protein</topology>
    </subcellularLocation>
    <subcellularLocation>
        <location evidence="2">Cytoplasm</location>
    </subcellularLocation>
</comment>
<dbReference type="FunFam" id="2.60.40.60:FF:000095">
    <property type="entry name" value="Cadherin 13"/>
    <property type="match status" value="1"/>
</dbReference>
<evidence type="ECO:0000313" key="18">
    <source>
        <dbReference type="EMBL" id="CAJ1051380.1"/>
    </source>
</evidence>
<keyword evidence="10" id="KW-0130">Cell adhesion</keyword>
<dbReference type="GO" id="GO:0005509">
    <property type="term" value="F:calcium ion binding"/>
    <property type="evidence" value="ECO:0007669"/>
    <property type="project" value="UniProtKB-UniRule"/>
</dbReference>
<accession>A0AAV1ERR4</accession>
<evidence type="ECO:0000256" key="14">
    <source>
        <dbReference type="PROSITE-ProRule" id="PRU00043"/>
    </source>
</evidence>
<dbReference type="AlphaFoldDB" id="A0AAV1ERR4"/>
<proteinExistence type="predicted"/>
<dbReference type="GO" id="GO:0016477">
    <property type="term" value="P:cell migration"/>
    <property type="evidence" value="ECO:0007669"/>
    <property type="project" value="TreeGrafter"/>
</dbReference>
<evidence type="ECO:0000256" key="2">
    <source>
        <dbReference type="ARBA" id="ARBA00004496"/>
    </source>
</evidence>
<feature type="domain" description="Cadherin" evidence="17">
    <location>
        <begin position="132"/>
        <end position="244"/>
    </location>
</feature>